<feature type="binding site" evidence="15">
    <location>
        <position position="11"/>
    </location>
    <ligand>
        <name>Mg(2+)</name>
        <dbReference type="ChEBI" id="CHEBI:18420"/>
        <label>2</label>
    </ligand>
</feature>
<dbReference type="Gene3D" id="1.10.287.1240">
    <property type="match status" value="1"/>
</dbReference>
<keyword evidence="4 13" id="KW-0540">Nuclease</keyword>
<dbReference type="Gene3D" id="3.30.420.10">
    <property type="entry name" value="Ribonuclease H-like superfamily/Ribonuclease H"/>
    <property type="match status" value="1"/>
</dbReference>
<dbReference type="CDD" id="cd06138">
    <property type="entry name" value="ExoI_N"/>
    <property type="match status" value="1"/>
</dbReference>
<proteinExistence type="predicted"/>
<dbReference type="Pfam" id="PF00929">
    <property type="entry name" value="RNase_T"/>
    <property type="match status" value="1"/>
</dbReference>
<evidence type="ECO:0000256" key="13">
    <source>
        <dbReference type="PIRNR" id="PIRNR000977"/>
    </source>
</evidence>
<evidence type="ECO:0000259" key="17">
    <source>
        <dbReference type="PROSITE" id="PS51785"/>
    </source>
</evidence>
<feature type="binding site" evidence="14">
    <location>
        <position position="11"/>
    </location>
    <ligand>
        <name>substrate</name>
    </ligand>
</feature>
<feature type="binding site" evidence="15">
    <location>
        <position position="179"/>
    </location>
    <ligand>
        <name>Mg(2+)</name>
        <dbReference type="ChEBI" id="CHEBI:18420"/>
        <label>2</label>
    </ligand>
</feature>
<organism evidence="18 19">
    <name type="scientific">Pseudomonas turukhanskensis</name>
    <dbReference type="NCBI Taxonomy" id="1806536"/>
    <lineage>
        <taxon>Bacteria</taxon>
        <taxon>Pseudomonadati</taxon>
        <taxon>Pseudomonadota</taxon>
        <taxon>Gammaproteobacteria</taxon>
        <taxon>Pseudomonadales</taxon>
        <taxon>Pseudomonadaceae</taxon>
        <taxon>Pseudomonas</taxon>
    </lineage>
</organism>
<dbReference type="PROSITE" id="PS51784">
    <property type="entry name" value="EXOI_SH3"/>
    <property type="match status" value="1"/>
</dbReference>
<accession>A0A9W6KCP3</accession>
<dbReference type="InterPro" id="IPR038649">
    <property type="entry name" value="EXOI_SH3_sf"/>
</dbReference>
<keyword evidence="7 13" id="KW-0378">Hydrolase</keyword>
<evidence type="ECO:0000256" key="10">
    <source>
        <dbReference type="ARBA" id="ARBA00023125"/>
    </source>
</evidence>
<dbReference type="FunFam" id="3.30.1520.20:FF:000001">
    <property type="entry name" value="Exodeoxyribonuclease I"/>
    <property type="match status" value="1"/>
</dbReference>
<reference evidence="18" key="2">
    <citation type="submission" date="2023-01" db="EMBL/GenBank/DDBJ databases">
        <authorList>
            <person name="Sun Q."/>
            <person name="Evtushenko L."/>
        </authorList>
    </citation>
    <scope>NUCLEOTIDE SEQUENCE</scope>
    <source>
        <strain evidence="18">VKM B-2935</strain>
    </source>
</reference>
<dbReference type="InterPro" id="IPR013620">
    <property type="entry name" value="Exonuc_1_SH3"/>
</dbReference>
<dbReference type="InterPro" id="IPR058561">
    <property type="entry name" value="Exonuc_1_C"/>
</dbReference>
<evidence type="ECO:0000313" key="19">
    <source>
        <dbReference type="Proteomes" id="UP001143328"/>
    </source>
</evidence>
<dbReference type="Gene3D" id="1.20.1280.70">
    <property type="entry name" value="Exonuclease ExoI, domain 3"/>
    <property type="match status" value="1"/>
</dbReference>
<evidence type="ECO:0000256" key="1">
    <source>
        <dbReference type="ARBA" id="ARBA00000563"/>
    </source>
</evidence>
<keyword evidence="19" id="KW-1185">Reference proteome</keyword>
<evidence type="ECO:0000256" key="6">
    <source>
        <dbReference type="ARBA" id="ARBA00022763"/>
    </source>
</evidence>
<evidence type="ECO:0000256" key="9">
    <source>
        <dbReference type="ARBA" id="ARBA00022842"/>
    </source>
</evidence>
<keyword evidence="8 13" id="KW-0269">Exonuclease</keyword>
<keyword evidence="11 13" id="KW-0234">DNA repair</keyword>
<evidence type="ECO:0000256" key="5">
    <source>
        <dbReference type="ARBA" id="ARBA00022723"/>
    </source>
</evidence>
<dbReference type="EC" id="3.1.11.1" evidence="2 13"/>
<dbReference type="InterPro" id="IPR023607">
    <property type="entry name" value="Exodeoxyribonuclease_I"/>
</dbReference>
<evidence type="ECO:0000256" key="7">
    <source>
        <dbReference type="ARBA" id="ARBA00022801"/>
    </source>
</evidence>
<comment type="caution">
    <text evidence="18">The sequence shown here is derived from an EMBL/GenBank/DDBJ whole genome shotgun (WGS) entry which is preliminary data.</text>
</comment>
<evidence type="ECO:0000256" key="8">
    <source>
        <dbReference type="ARBA" id="ARBA00022839"/>
    </source>
</evidence>
<dbReference type="InterPro" id="IPR013520">
    <property type="entry name" value="Ribonucl_H"/>
</dbReference>
<dbReference type="FunFam" id="3.30.420.10:FF:000033">
    <property type="entry name" value="Exodeoxyribonuclease I"/>
    <property type="match status" value="1"/>
</dbReference>
<dbReference type="AlphaFoldDB" id="A0A9W6KCP3"/>
<evidence type="ECO:0000256" key="15">
    <source>
        <dbReference type="PIRSR" id="PIRSR000977-2"/>
    </source>
</evidence>
<feature type="domain" description="ExoI SH3-like" evidence="16">
    <location>
        <begin position="195"/>
        <end position="348"/>
    </location>
</feature>
<evidence type="ECO:0000313" key="18">
    <source>
        <dbReference type="EMBL" id="GLK91790.1"/>
    </source>
</evidence>
<dbReference type="InterPro" id="IPR022894">
    <property type="entry name" value="Oligoribonuclease"/>
</dbReference>
<dbReference type="EMBL" id="BSFN01000026">
    <property type="protein sequence ID" value="GLK91790.1"/>
    <property type="molecule type" value="Genomic_DNA"/>
</dbReference>
<feature type="binding site" evidence="14">
    <location>
        <position position="158"/>
    </location>
    <ligand>
        <name>substrate</name>
    </ligand>
</feature>
<comment type="catalytic activity">
    <reaction evidence="1 13">
        <text>Exonucleolytic cleavage in the 3'- to 5'-direction to yield nucleoside 5'-phosphates.</text>
        <dbReference type="EC" id="3.1.11.1"/>
    </reaction>
</comment>
<comment type="subunit">
    <text evidence="12">Monomer. Interacts with ssb (via C-terminus); this interaction stimulates the exonuclease activity by recruiting the enzyme to its substrate.</text>
</comment>
<reference evidence="18" key="1">
    <citation type="journal article" date="2014" name="Int. J. Syst. Evol. Microbiol.">
        <title>Complete genome sequence of Corynebacterium casei LMG S-19264T (=DSM 44701T), isolated from a smear-ripened cheese.</title>
        <authorList>
            <consortium name="US DOE Joint Genome Institute (JGI-PGF)"/>
            <person name="Walter F."/>
            <person name="Albersmeier A."/>
            <person name="Kalinowski J."/>
            <person name="Ruckert C."/>
        </authorList>
    </citation>
    <scope>NUCLEOTIDE SEQUENCE</scope>
    <source>
        <strain evidence="18">VKM B-2935</strain>
    </source>
</reference>
<dbReference type="PROSITE" id="PS51785">
    <property type="entry name" value="EXOI_C"/>
    <property type="match status" value="1"/>
</dbReference>
<comment type="cofactor">
    <cofactor evidence="15">
        <name>Mg(2+)</name>
        <dbReference type="ChEBI" id="CHEBI:18420"/>
    </cofactor>
    <text evidence="15">Binds 2 Mg(2+) ions per monomer.</text>
</comment>
<dbReference type="PIRSF" id="PIRSF000977">
    <property type="entry name" value="Exodeoxyribonuclease_I"/>
    <property type="match status" value="1"/>
</dbReference>
<dbReference type="SMART" id="SM00479">
    <property type="entry name" value="EXOIII"/>
    <property type="match status" value="1"/>
</dbReference>
<dbReference type="PANTHER" id="PTHR11046">
    <property type="entry name" value="OLIGORIBONUCLEASE, MITOCHONDRIAL"/>
    <property type="match status" value="1"/>
</dbReference>
<dbReference type="GO" id="GO:0008310">
    <property type="term" value="F:single-stranded DNA 3'-5' DNA exonuclease activity"/>
    <property type="evidence" value="ECO:0007669"/>
    <property type="project" value="UniProtKB-EC"/>
</dbReference>
<keyword evidence="6 13" id="KW-0227">DNA damage</keyword>
<dbReference type="GO" id="GO:0003677">
    <property type="term" value="F:DNA binding"/>
    <property type="evidence" value="ECO:0007669"/>
    <property type="project" value="UniProtKB-KW"/>
</dbReference>
<dbReference type="GO" id="GO:0000175">
    <property type="term" value="F:3'-5'-RNA exonuclease activity"/>
    <property type="evidence" value="ECO:0007669"/>
    <property type="project" value="InterPro"/>
</dbReference>
<evidence type="ECO:0000256" key="12">
    <source>
        <dbReference type="ARBA" id="ARBA00046792"/>
    </source>
</evidence>
<dbReference type="RefSeq" id="WP_271198053.1">
    <property type="nucleotide sequence ID" value="NZ_BSFN01000026.1"/>
</dbReference>
<dbReference type="Proteomes" id="UP001143328">
    <property type="component" value="Unassembled WGS sequence"/>
</dbReference>
<feature type="binding site" evidence="15">
    <location>
        <position position="9"/>
    </location>
    <ligand>
        <name>Mg(2+)</name>
        <dbReference type="ChEBI" id="CHEBI:18420"/>
        <label>1</label>
    </ligand>
</feature>
<dbReference type="Gene3D" id="3.30.1520.20">
    <property type="entry name" value="Exonuclease ExoI, domain 2"/>
    <property type="match status" value="1"/>
</dbReference>
<dbReference type="InterPro" id="IPR036397">
    <property type="entry name" value="RNaseH_sf"/>
</dbReference>
<dbReference type="GO" id="GO:0046872">
    <property type="term" value="F:metal ion binding"/>
    <property type="evidence" value="ECO:0007669"/>
    <property type="project" value="UniProtKB-KW"/>
</dbReference>
<dbReference type="InterPro" id="IPR034747">
    <property type="entry name" value="EXOI_SH3"/>
</dbReference>
<name>A0A9W6KCP3_9PSED</name>
<evidence type="ECO:0000256" key="4">
    <source>
        <dbReference type="ARBA" id="ARBA00022722"/>
    </source>
</evidence>
<dbReference type="FunFam" id="1.20.1280.70:FF:000001">
    <property type="entry name" value="Exodeoxyribonuclease I"/>
    <property type="match status" value="1"/>
</dbReference>
<evidence type="ECO:0000256" key="2">
    <source>
        <dbReference type="ARBA" id="ARBA00012108"/>
    </source>
</evidence>
<feature type="domain" description="ExoI C-terminal" evidence="17">
    <location>
        <begin position="351"/>
        <end position="471"/>
    </location>
</feature>
<dbReference type="PANTHER" id="PTHR11046:SF11">
    <property type="entry name" value="EXODEOXYRIBONUCLEASE I"/>
    <property type="match status" value="1"/>
</dbReference>
<dbReference type="SUPFAM" id="SSF53098">
    <property type="entry name" value="Ribonuclease H-like"/>
    <property type="match status" value="1"/>
</dbReference>
<gene>
    <name evidence="18" type="primary">sbcB</name>
    <name evidence="18" type="ORF">GCM10017655_48540</name>
</gene>
<evidence type="ECO:0000256" key="11">
    <source>
        <dbReference type="ARBA" id="ARBA00023204"/>
    </source>
</evidence>
<protein>
    <recommendedName>
        <fullName evidence="3 13">Exodeoxyribonuclease I</fullName>
        <ecNumber evidence="2 13">3.1.11.1</ecNumber>
    </recommendedName>
</protein>
<dbReference type="InterPro" id="IPR012337">
    <property type="entry name" value="RNaseH-like_sf"/>
</dbReference>
<dbReference type="Pfam" id="PF08411">
    <property type="entry name" value="ExoI_SH3"/>
    <property type="match status" value="1"/>
</dbReference>
<sequence>MSASIFWYDYETTGIDPRSDRPLQVAGIRTDEALNEVGAPVNLYCRPSDDILPHPMACLITGITPQRLATQGLDEADFMTRVHAEMATPATCSAGYNSLRFDDEVTRYSLYRNFFDPYAREWQGGNTRWDLIDVVRTAYALRPDGINWPQEEGRVSLKLERLTAANGIDHGQAHDALSDVRATIGLAKLVRDQQPKLYDYLYQLRSKQKVLDQVRLLQPLVHISGRFSAARNYLAVVLPLAWHPRNRNALIVCDLQQDPSPLLDLDAENLRALLYTRREQLAEGQLPVPLKLVHINRCPVVAPMGVLREEDKQRLQLNMTEIESRAAQLVGSQATWQAKLQTLYASEDFSPSEDPEQQLYDGFIGDRDRRLCEQVRNAEPERLAREQWPFDDARLPELLFRYRARNFPHTLSEAEQQQWRLFCQQRLSAPEWGAPNTLADFDSALQQAWAGANASQLIILQQWRDYAASLRQRYELQ</sequence>
<evidence type="ECO:0000256" key="14">
    <source>
        <dbReference type="PIRSR" id="PIRSR000977-1"/>
    </source>
</evidence>
<keyword evidence="9 15" id="KW-0460">Magnesium</keyword>
<keyword evidence="10" id="KW-0238">DNA-binding</keyword>
<dbReference type="NCBIfam" id="NF008746">
    <property type="entry name" value="PRK11779.1"/>
    <property type="match status" value="1"/>
</dbReference>
<dbReference type="Pfam" id="PF26016">
    <property type="entry name" value="ExoI_C"/>
    <property type="match status" value="1"/>
</dbReference>
<keyword evidence="5 15" id="KW-0479">Metal-binding</keyword>
<evidence type="ECO:0000259" key="16">
    <source>
        <dbReference type="PROSITE" id="PS51784"/>
    </source>
</evidence>
<evidence type="ECO:0000256" key="3">
    <source>
        <dbReference type="ARBA" id="ARBA00019900"/>
    </source>
</evidence>
<dbReference type="GO" id="GO:0006281">
    <property type="term" value="P:DNA repair"/>
    <property type="evidence" value="ECO:0007669"/>
    <property type="project" value="UniProtKB-KW"/>
</dbReference>